<dbReference type="Pfam" id="PF13247">
    <property type="entry name" value="Fer4_11"/>
    <property type="match status" value="1"/>
</dbReference>
<evidence type="ECO:0000256" key="2">
    <source>
        <dbReference type="ARBA" id="ARBA00003584"/>
    </source>
</evidence>
<comment type="cofactor">
    <cofactor evidence="1">
        <name>[4Fe-4S] cluster</name>
        <dbReference type="ChEBI" id="CHEBI:49883"/>
    </cofactor>
</comment>
<evidence type="ECO:0000256" key="1">
    <source>
        <dbReference type="ARBA" id="ARBA00001966"/>
    </source>
</evidence>
<comment type="function">
    <text evidence="2">Electron transfer subunit of the terminal reductase during anaerobic growth on various sulfoxide and N-oxide compounds.</text>
</comment>
<evidence type="ECO:0000256" key="9">
    <source>
        <dbReference type="ARBA" id="ARBA00023014"/>
    </source>
</evidence>
<dbReference type="STRING" id="79604.AAY81_09815"/>
<organism evidence="11 12">
    <name type="scientific">Denitrobacterium detoxificans</name>
    <dbReference type="NCBI Taxonomy" id="79604"/>
    <lineage>
        <taxon>Bacteria</taxon>
        <taxon>Bacillati</taxon>
        <taxon>Actinomycetota</taxon>
        <taxon>Coriobacteriia</taxon>
        <taxon>Eggerthellales</taxon>
        <taxon>Eggerthellaceae</taxon>
        <taxon>Denitrobacterium</taxon>
    </lineage>
</organism>
<dbReference type="PATRIC" id="fig|79604.3.peg.1968"/>
<dbReference type="CDD" id="cd16371">
    <property type="entry name" value="DMSOR_beta_like"/>
    <property type="match status" value="1"/>
</dbReference>
<evidence type="ECO:0000256" key="4">
    <source>
        <dbReference type="ARBA" id="ARBA00022485"/>
    </source>
</evidence>
<evidence type="ECO:0000256" key="8">
    <source>
        <dbReference type="ARBA" id="ARBA00023004"/>
    </source>
</evidence>
<dbReference type="SUPFAM" id="SSF54862">
    <property type="entry name" value="4Fe-4S ferredoxins"/>
    <property type="match status" value="1"/>
</dbReference>
<feature type="domain" description="4Fe-4S ferredoxin-type" evidence="10">
    <location>
        <begin position="91"/>
        <end position="120"/>
    </location>
</feature>
<dbReference type="InterPro" id="IPR017896">
    <property type="entry name" value="4Fe4S_Fe-S-bd"/>
</dbReference>
<dbReference type="PANTHER" id="PTHR43177:SF5">
    <property type="entry name" value="ANAEROBIC DIMETHYL SULFOXIDE REDUCTASE CHAIN B-RELATED"/>
    <property type="match status" value="1"/>
</dbReference>
<dbReference type="GO" id="GO:0016491">
    <property type="term" value="F:oxidoreductase activity"/>
    <property type="evidence" value="ECO:0007669"/>
    <property type="project" value="UniProtKB-ARBA"/>
</dbReference>
<dbReference type="Pfam" id="PF12800">
    <property type="entry name" value="Fer4_4"/>
    <property type="match status" value="1"/>
</dbReference>
<keyword evidence="9" id="KW-0411">Iron-sulfur</keyword>
<dbReference type="InterPro" id="IPR017900">
    <property type="entry name" value="4Fe4S_Fe_S_CS"/>
</dbReference>
<keyword evidence="6" id="KW-0677">Repeat</keyword>
<evidence type="ECO:0000313" key="12">
    <source>
        <dbReference type="Proteomes" id="UP000182975"/>
    </source>
</evidence>
<dbReference type="NCBIfam" id="TIGR02951">
    <property type="entry name" value="DMSO_dmsB"/>
    <property type="match status" value="1"/>
</dbReference>
<dbReference type="GO" id="GO:0051539">
    <property type="term" value="F:4 iron, 4 sulfur cluster binding"/>
    <property type="evidence" value="ECO:0007669"/>
    <property type="project" value="UniProtKB-KW"/>
</dbReference>
<proteinExistence type="predicted"/>
<dbReference type="Gene3D" id="3.30.70.20">
    <property type="match status" value="2"/>
</dbReference>
<keyword evidence="8" id="KW-0408">Iron</keyword>
<evidence type="ECO:0000256" key="6">
    <source>
        <dbReference type="ARBA" id="ARBA00022737"/>
    </source>
</evidence>
<keyword evidence="12" id="KW-1185">Reference proteome</keyword>
<dbReference type="AlphaFoldDB" id="A0A172S019"/>
<dbReference type="GO" id="GO:0046872">
    <property type="term" value="F:metal ion binding"/>
    <property type="evidence" value="ECO:0007669"/>
    <property type="project" value="UniProtKB-KW"/>
</dbReference>
<dbReference type="GO" id="GO:0045333">
    <property type="term" value="P:cellular respiration"/>
    <property type="evidence" value="ECO:0007669"/>
    <property type="project" value="UniProtKB-ARBA"/>
</dbReference>
<keyword evidence="4" id="KW-0004">4Fe-4S</keyword>
<feature type="domain" description="4Fe-4S ferredoxin-type" evidence="10">
    <location>
        <begin position="59"/>
        <end position="89"/>
    </location>
</feature>
<keyword evidence="3" id="KW-0813">Transport</keyword>
<dbReference type="PROSITE" id="PS00198">
    <property type="entry name" value="4FE4S_FER_1"/>
    <property type="match status" value="1"/>
</dbReference>
<evidence type="ECO:0000256" key="3">
    <source>
        <dbReference type="ARBA" id="ARBA00022448"/>
    </source>
</evidence>
<dbReference type="InterPro" id="IPR050954">
    <property type="entry name" value="ET_IronSulfur_Cluster-Binding"/>
</dbReference>
<evidence type="ECO:0000313" key="11">
    <source>
        <dbReference type="EMBL" id="SEO41013.1"/>
    </source>
</evidence>
<dbReference type="PANTHER" id="PTHR43177">
    <property type="entry name" value="PROTEIN NRFC"/>
    <property type="match status" value="1"/>
</dbReference>
<dbReference type="FunFam" id="3.30.70.20:FF:000003">
    <property type="entry name" value="Dimethyl sulfoxide reductase subunit B"/>
    <property type="match status" value="1"/>
</dbReference>
<reference evidence="12" key="1">
    <citation type="submission" date="2016-10" db="EMBL/GenBank/DDBJ databases">
        <authorList>
            <person name="Varghese N."/>
        </authorList>
    </citation>
    <scope>NUCLEOTIDE SEQUENCE [LARGE SCALE GENOMIC DNA]</scope>
    <source>
        <strain evidence="12">DSM 21843</strain>
    </source>
</reference>
<evidence type="ECO:0000256" key="7">
    <source>
        <dbReference type="ARBA" id="ARBA00022982"/>
    </source>
</evidence>
<gene>
    <name evidence="11" type="ORF">SAMN02910314_00160</name>
</gene>
<evidence type="ECO:0000256" key="5">
    <source>
        <dbReference type="ARBA" id="ARBA00022723"/>
    </source>
</evidence>
<keyword evidence="5" id="KW-0479">Metal-binding</keyword>
<dbReference type="RefSeq" id="WP_066664566.1">
    <property type="nucleotide sequence ID" value="NZ_CP011402.1"/>
</dbReference>
<name>A0A172S019_9ACTN</name>
<dbReference type="Proteomes" id="UP000182975">
    <property type="component" value="Unassembled WGS sequence"/>
</dbReference>
<protein>
    <submittedName>
        <fullName evidence="11">Anaerobic dimethyl sulfoxide reductase subunit B (DMSO reductase iron-sulfur subunit)</fullName>
    </submittedName>
</protein>
<evidence type="ECO:0000259" key="10">
    <source>
        <dbReference type="PROSITE" id="PS51379"/>
    </source>
</evidence>
<keyword evidence="7" id="KW-0249">Electron transport</keyword>
<dbReference type="EMBL" id="FOEC01000001">
    <property type="protein sequence ID" value="SEO41013.1"/>
    <property type="molecule type" value="Genomic_DNA"/>
</dbReference>
<dbReference type="KEGG" id="ddt:AAY81_09815"/>
<dbReference type="InterPro" id="IPR014297">
    <property type="entry name" value="DMSO_DmsB"/>
</dbReference>
<dbReference type="PROSITE" id="PS51379">
    <property type="entry name" value="4FE4S_FER_2"/>
    <property type="match status" value="3"/>
</dbReference>
<accession>A0A172S019</accession>
<dbReference type="OrthoDB" id="9779457at2"/>
<feature type="domain" description="4Fe-4S ferredoxin-type" evidence="10">
    <location>
        <begin position="4"/>
        <end position="34"/>
    </location>
</feature>
<sequence length="206" mass="22259">MTQYAFFFDGKRCTGCKTCELACKDYNDLPADYAYRRICEYGGGSWSTDENGFAIPDVFTYYVSVACNHCDDPACTKVCPTGAMHKDGDTGLVSVDTDKCIGCGYCHMACPYNAPKVDRSKGHSVKCDGCASRVSAGQQPICVEACPMRALQFGPVDEMEALGERGNIAPLPKVEHTQPNLFIKPSKHACPAESGLGSIVNELEVI</sequence>